<dbReference type="AlphaFoldDB" id="A0A1B6MT26"/>
<dbReference type="GO" id="GO:0003993">
    <property type="term" value="F:acid phosphatase activity"/>
    <property type="evidence" value="ECO:0007669"/>
    <property type="project" value="TreeGrafter"/>
</dbReference>
<reference evidence="2" key="1">
    <citation type="submission" date="2015-11" db="EMBL/GenBank/DDBJ databases">
        <title>De novo transcriptome assembly of four potential Pierce s Disease insect vectors from Arizona vineyards.</title>
        <authorList>
            <person name="Tassone E.E."/>
        </authorList>
    </citation>
    <scope>NUCLEOTIDE SEQUENCE</scope>
</reference>
<evidence type="ECO:0000256" key="1">
    <source>
        <dbReference type="SAM" id="SignalP"/>
    </source>
</evidence>
<dbReference type="Pfam" id="PF12689">
    <property type="entry name" value="Acid_PPase"/>
    <property type="match status" value="1"/>
</dbReference>
<dbReference type="EMBL" id="GEBQ01000887">
    <property type="protein sequence ID" value="JAT39090.1"/>
    <property type="molecule type" value="Transcribed_RNA"/>
</dbReference>
<keyword evidence="1" id="KW-0732">Signal</keyword>
<name>A0A1B6MT26_9HEMI</name>
<dbReference type="InterPro" id="IPR036412">
    <property type="entry name" value="HAD-like_sf"/>
</dbReference>
<evidence type="ECO:0000313" key="2">
    <source>
        <dbReference type="EMBL" id="JAT39090.1"/>
    </source>
</evidence>
<dbReference type="Gene3D" id="3.40.50.1000">
    <property type="entry name" value="HAD superfamily/HAD-like"/>
    <property type="match status" value="1"/>
</dbReference>
<gene>
    <name evidence="2" type="ORF">g.12560</name>
</gene>
<evidence type="ECO:0008006" key="3">
    <source>
        <dbReference type="Google" id="ProtNLM"/>
    </source>
</evidence>
<organism evidence="2">
    <name type="scientific">Graphocephala atropunctata</name>
    <dbReference type="NCBI Taxonomy" id="36148"/>
    <lineage>
        <taxon>Eukaryota</taxon>
        <taxon>Metazoa</taxon>
        <taxon>Ecdysozoa</taxon>
        <taxon>Arthropoda</taxon>
        <taxon>Hexapoda</taxon>
        <taxon>Insecta</taxon>
        <taxon>Pterygota</taxon>
        <taxon>Neoptera</taxon>
        <taxon>Paraneoptera</taxon>
        <taxon>Hemiptera</taxon>
        <taxon>Auchenorrhyncha</taxon>
        <taxon>Membracoidea</taxon>
        <taxon>Cicadellidae</taxon>
        <taxon>Cicadellinae</taxon>
        <taxon>Cicadellini</taxon>
        <taxon>Graphocephala</taxon>
    </lineage>
</organism>
<feature type="chain" id="PRO_5008588489" description="Magnesium-dependent phosphatase 1" evidence="1">
    <location>
        <begin position="24"/>
        <end position="211"/>
    </location>
</feature>
<sequence>MMCSVHVAVISFIYVSTHTNVSAIDSPYASPEALIRPAVIVFNPDNIIWPFNIADVMTPIFKKNENVIIDRSYKHLRPFRQASALLAELHRLGHQLAVISQCHDNQTVCELLSFFRLDRFINYTEVYPGNWTEHVEAVHIKSEIDYGDMLYLVDDYEKVEEMADLGMVCTVVGPQGVTMEDVKRGFHVFNTESPEYSYSEDSHESSYLHKE</sequence>
<dbReference type="SUPFAM" id="SSF56784">
    <property type="entry name" value="HAD-like"/>
    <property type="match status" value="1"/>
</dbReference>
<proteinExistence type="predicted"/>
<dbReference type="InterPro" id="IPR010036">
    <property type="entry name" value="MDP_1_eu_arc"/>
</dbReference>
<dbReference type="PANTHER" id="PTHR17901:SF14">
    <property type="entry name" value="MAGNESIUM-DEPENDENT PHOSPHATASE 1"/>
    <property type="match status" value="1"/>
</dbReference>
<protein>
    <recommendedName>
        <fullName evidence="3">Magnesium-dependent phosphatase 1</fullName>
    </recommendedName>
</protein>
<accession>A0A1B6MT26</accession>
<dbReference type="InterPro" id="IPR023214">
    <property type="entry name" value="HAD_sf"/>
</dbReference>
<feature type="signal peptide" evidence="1">
    <location>
        <begin position="1"/>
        <end position="23"/>
    </location>
</feature>
<dbReference type="PANTHER" id="PTHR17901">
    <property type="entry name" value="MAGNESIUM-DEPENDENT PHOSPHATASE 1 MDP1"/>
    <property type="match status" value="1"/>
</dbReference>